<dbReference type="Gene3D" id="3.40.50.150">
    <property type="entry name" value="Vaccinia Virus protein VP39"/>
    <property type="match status" value="1"/>
</dbReference>
<dbReference type="PANTHER" id="PTHR43317">
    <property type="entry name" value="THERMOSPERMINE SYNTHASE ACAULIS5"/>
    <property type="match status" value="1"/>
</dbReference>
<keyword evidence="3" id="KW-1185">Reference proteome</keyword>
<protein>
    <submittedName>
        <fullName evidence="2">Methyltransferase</fullName>
    </submittedName>
</protein>
<dbReference type="GO" id="GO:0032259">
    <property type="term" value="P:methylation"/>
    <property type="evidence" value="ECO:0007669"/>
    <property type="project" value="UniProtKB-KW"/>
</dbReference>
<dbReference type="GO" id="GO:0008168">
    <property type="term" value="F:methyltransferase activity"/>
    <property type="evidence" value="ECO:0007669"/>
    <property type="project" value="UniProtKB-KW"/>
</dbReference>
<dbReference type="SUPFAM" id="SSF53335">
    <property type="entry name" value="S-adenosyl-L-methionine-dependent methyltransferases"/>
    <property type="match status" value="1"/>
</dbReference>
<dbReference type="Pfam" id="PF01564">
    <property type="entry name" value="Spermine_synth"/>
    <property type="match status" value="1"/>
</dbReference>
<name>A0A9E5T1M0_9GAMM</name>
<gene>
    <name evidence="2" type="ORF">G8770_18750</name>
</gene>
<sequence length="252" mass="28710">MRNMNMTGREIHRAHDDLGVVQVFDDGDMRYLTFGTDHQQSCALKSDPAYLSYDYTRAMLLPLLFEDNPRKGLILGLGAGSLATCLNRHCRQLKLTAVELRQTVIDAAYQYFQLPTGKKLNVVAANAADYLREHEPANFNVIFSDIYGPDGVDDLQLQERFIDQCLHSLTAKGWLVLNCWKNHRNDSEILQLLRDRFAYVGECNTQAGNWVILACRQAPRAGQNQLRERAKAWSQKLGFPLPLSRLQDKTRP</sequence>
<dbReference type="PANTHER" id="PTHR43317:SF1">
    <property type="entry name" value="THERMOSPERMINE SYNTHASE ACAULIS5"/>
    <property type="match status" value="1"/>
</dbReference>
<dbReference type="EMBL" id="JAAONZ010000018">
    <property type="protein sequence ID" value="NHO67590.1"/>
    <property type="molecule type" value="Genomic_DNA"/>
</dbReference>
<dbReference type="GO" id="GO:0006596">
    <property type="term" value="P:polyamine biosynthetic process"/>
    <property type="evidence" value="ECO:0007669"/>
    <property type="project" value="UniProtKB-KW"/>
</dbReference>
<dbReference type="Proteomes" id="UP000787472">
    <property type="component" value="Unassembled WGS sequence"/>
</dbReference>
<dbReference type="CDD" id="cd02440">
    <property type="entry name" value="AdoMet_MTases"/>
    <property type="match status" value="1"/>
</dbReference>
<reference evidence="2" key="1">
    <citation type="submission" date="2020-03" db="EMBL/GenBank/DDBJ databases">
        <authorList>
            <person name="Guo F."/>
        </authorList>
    </citation>
    <scope>NUCLEOTIDE SEQUENCE</scope>
    <source>
        <strain evidence="2">JCM 30134</strain>
    </source>
</reference>
<proteinExistence type="predicted"/>
<accession>A0A9E5T1M0</accession>
<organism evidence="2 3">
    <name type="scientific">Pseudomaricurvus hydrocarbonicus</name>
    <dbReference type="NCBI Taxonomy" id="1470433"/>
    <lineage>
        <taxon>Bacteria</taxon>
        <taxon>Pseudomonadati</taxon>
        <taxon>Pseudomonadota</taxon>
        <taxon>Gammaproteobacteria</taxon>
        <taxon>Cellvibrionales</taxon>
        <taxon>Cellvibrionaceae</taxon>
        <taxon>Pseudomaricurvus</taxon>
    </lineage>
</organism>
<comment type="caution">
    <text evidence="2">The sequence shown here is derived from an EMBL/GenBank/DDBJ whole genome shotgun (WGS) entry which is preliminary data.</text>
</comment>
<dbReference type="InterPro" id="IPR029063">
    <property type="entry name" value="SAM-dependent_MTases_sf"/>
</dbReference>
<evidence type="ECO:0000313" key="3">
    <source>
        <dbReference type="Proteomes" id="UP000787472"/>
    </source>
</evidence>
<evidence type="ECO:0000256" key="1">
    <source>
        <dbReference type="ARBA" id="ARBA00023115"/>
    </source>
</evidence>
<keyword evidence="1" id="KW-0620">Polyamine biosynthesis</keyword>
<dbReference type="RefSeq" id="WP_167190561.1">
    <property type="nucleotide sequence ID" value="NZ_JAAONZ010000018.1"/>
</dbReference>
<dbReference type="AlphaFoldDB" id="A0A9E5T1M0"/>
<keyword evidence="2" id="KW-0808">Transferase</keyword>
<keyword evidence="2" id="KW-0489">Methyltransferase</keyword>
<evidence type="ECO:0000313" key="2">
    <source>
        <dbReference type="EMBL" id="NHO67590.1"/>
    </source>
</evidence>